<dbReference type="PANTHER" id="PTHR11092">
    <property type="entry name" value="SUGAR NUCLEOTIDE EPIMERASE RELATED"/>
    <property type="match status" value="1"/>
</dbReference>
<dbReference type="AlphaFoldDB" id="A0A382SZQ0"/>
<dbReference type="Pfam" id="PF08338">
    <property type="entry name" value="DUF1731"/>
    <property type="match status" value="1"/>
</dbReference>
<protein>
    <recommendedName>
        <fullName evidence="1">DUF1731 domain-containing protein</fullName>
    </recommendedName>
</protein>
<dbReference type="InterPro" id="IPR036291">
    <property type="entry name" value="NAD(P)-bd_dom_sf"/>
</dbReference>
<dbReference type="SUPFAM" id="SSF51735">
    <property type="entry name" value="NAD(P)-binding Rossmann-fold domains"/>
    <property type="match status" value="1"/>
</dbReference>
<dbReference type="Gene3D" id="3.40.50.720">
    <property type="entry name" value="NAD(P)-binding Rossmann-like Domain"/>
    <property type="match status" value="1"/>
</dbReference>
<evidence type="ECO:0000259" key="1">
    <source>
        <dbReference type="Pfam" id="PF08338"/>
    </source>
</evidence>
<feature type="non-terminal residue" evidence="2">
    <location>
        <position position="1"/>
    </location>
</feature>
<proteinExistence type="predicted"/>
<feature type="domain" description="DUF1731" evidence="1">
    <location>
        <begin position="178"/>
        <end position="224"/>
    </location>
</feature>
<evidence type="ECO:0000313" key="2">
    <source>
        <dbReference type="EMBL" id="SVD15203.1"/>
    </source>
</evidence>
<dbReference type="NCBIfam" id="TIGR01777">
    <property type="entry name" value="yfcH"/>
    <property type="match status" value="1"/>
</dbReference>
<sequence length="231" mass="25400">KRWSQKRMDQILYSRVKGTELISETIYALKSENGPNVLISASAIGYYGNSGPTRATEETEQGEGFLADVCSKWEKATREAEKAGIRVAHARTGVVLSSSGGLLKKLLPLFRLGLGGQIGSGKQMISWISIRDEISAISWMIEKEIEGAVNLVSPEPVSNLEFTKTLGALLKRPTILKVPTSALNLLYGKQLVEELMLSSQFVFPKKLLDDNFSFSDRSLKEALSYQVGSKN</sequence>
<reference evidence="2" key="1">
    <citation type="submission" date="2018-05" db="EMBL/GenBank/DDBJ databases">
        <authorList>
            <person name="Lanie J.A."/>
            <person name="Ng W.-L."/>
            <person name="Kazmierczak K.M."/>
            <person name="Andrzejewski T.M."/>
            <person name="Davidsen T.M."/>
            <person name="Wayne K.J."/>
            <person name="Tettelin H."/>
            <person name="Glass J.I."/>
            <person name="Rusch D."/>
            <person name="Podicherti R."/>
            <person name="Tsui H.-C.T."/>
            <person name="Winkler M.E."/>
        </authorList>
    </citation>
    <scope>NUCLEOTIDE SEQUENCE</scope>
</reference>
<gene>
    <name evidence="2" type="ORF">METZ01_LOCUS368057</name>
</gene>
<organism evidence="2">
    <name type="scientific">marine metagenome</name>
    <dbReference type="NCBI Taxonomy" id="408172"/>
    <lineage>
        <taxon>unclassified sequences</taxon>
        <taxon>metagenomes</taxon>
        <taxon>ecological metagenomes</taxon>
    </lineage>
</organism>
<dbReference type="InterPro" id="IPR010099">
    <property type="entry name" value="SDR39U1"/>
</dbReference>
<name>A0A382SZQ0_9ZZZZ</name>
<dbReference type="InterPro" id="IPR013549">
    <property type="entry name" value="DUF1731"/>
</dbReference>
<dbReference type="PANTHER" id="PTHR11092:SF0">
    <property type="entry name" value="EPIMERASE FAMILY PROTEIN SDR39U1"/>
    <property type="match status" value="1"/>
</dbReference>
<accession>A0A382SZQ0</accession>
<dbReference type="EMBL" id="UINC01132718">
    <property type="protein sequence ID" value="SVD15203.1"/>
    <property type="molecule type" value="Genomic_DNA"/>
</dbReference>